<accession>A0A1I5YP06</accession>
<dbReference type="AlphaFoldDB" id="A0A1I5YP06"/>
<dbReference type="InterPro" id="IPR034660">
    <property type="entry name" value="DinB/YfiT-like"/>
</dbReference>
<dbReference type="Pfam" id="PF11716">
    <property type="entry name" value="MDMPI_N"/>
    <property type="match status" value="1"/>
</dbReference>
<proteinExistence type="predicted"/>
<dbReference type="Gene3D" id="1.20.120.450">
    <property type="entry name" value="dinb family like domain"/>
    <property type="match status" value="1"/>
</dbReference>
<organism evidence="2 3">
    <name type="scientific">Actinomadura madurae</name>
    <dbReference type="NCBI Taxonomy" id="1993"/>
    <lineage>
        <taxon>Bacteria</taxon>
        <taxon>Bacillati</taxon>
        <taxon>Actinomycetota</taxon>
        <taxon>Actinomycetes</taxon>
        <taxon>Streptosporangiales</taxon>
        <taxon>Thermomonosporaceae</taxon>
        <taxon>Actinomadura</taxon>
    </lineage>
</organism>
<evidence type="ECO:0000313" key="3">
    <source>
        <dbReference type="Proteomes" id="UP000183413"/>
    </source>
</evidence>
<dbReference type="InterPro" id="IPR017517">
    <property type="entry name" value="Maleyloyr_isom"/>
</dbReference>
<evidence type="ECO:0000259" key="1">
    <source>
        <dbReference type="Pfam" id="PF11716"/>
    </source>
</evidence>
<evidence type="ECO:0000313" key="2">
    <source>
        <dbReference type="EMBL" id="SFQ45850.1"/>
    </source>
</evidence>
<sequence length="276" mass="30375">MVIFGPAVDVRPLFPRERRALLDLLGGLAPADWAAPTVCPGWDVHDVVAHVLNDYMRRLSGSRDGHAGAVFADDETLPAYLARTNEEFVRASRQLSPRLMIELLDHLGPRLDALWAARDLKATADLNVSWAATDIDSPAWLDIGRDYTEFWVHQQQVRDAVSAPGAVEPDLMAPVLDLFARALPQTLRTHDRPENSTAHLEVRGPAGGRWTVVRQGGRWCMADARGAPAAFVAMDQDTFWRLATRGITVEEARRRSTSEGDPELTSAMTALLAIVA</sequence>
<dbReference type="Proteomes" id="UP000183413">
    <property type="component" value="Unassembled WGS sequence"/>
</dbReference>
<dbReference type="GO" id="GO:0046872">
    <property type="term" value="F:metal ion binding"/>
    <property type="evidence" value="ECO:0007669"/>
    <property type="project" value="InterPro"/>
</dbReference>
<keyword evidence="3" id="KW-1185">Reference proteome</keyword>
<dbReference type="InterPro" id="IPR024344">
    <property type="entry name" value="MDMPI_metal-binding"/>
</dbReference>
<dbReference type="STRING" id="1993.SAMN04489713_13526"/>
<reference evidence="2 3" key="1">
    <citation type="submission" date="2016-10" db="EMBL/GenBank/DDBJ databases">
        <authorList>
            <person name="de Groot N.N."/>
        </authorList>
    </citation>
    <scope>NUCLEOTIDE SEQUENCE [LARGE SCALE GENOMIC DNA]</scope>
    <source>
        <strain evidence="2 3">DSM 43067</strain>
    </source>
</reference>
<feature type="domain" description="Mycothiol-dependent maleylpyruvate isomerase metal-binding" evidence="1">
    <location>
        <begin position="16"/>
        <end position="157"/>
    </location>
</feature>
<dbReference type="InParanoid" id="A0A1I5YP06"/>
<dbReference type="eggNOG" id="COG2318">
    <property type="taxonomic scope" value="Bacteria"/>
</dbReference>
<name>A0A1I5YP06_9ACTN</name>
<protein>
    <submittedName>
        <fullName evidence="2">TIGR03083 family protein</fullName>
    </submittedName>
</protein>
<dbReference type="NCBIfam" id="TIGR03083">
    <property type="entry name" value="maleylpyruvate isomerase family mycothiol-dependent enzyme"/>
    <property type="match status" value="1"/>
</dbReference>
<gene>
    <name evidence="2" type="ORF">SAMN04489713_13526</name>
</gene>
<dbReference type="EMBL" id="FOVH01000035">
    <property type="protein sequence ID" value="SFQ45850.1"/>
    <property type="molecule type" value="Genomic_DNA"/>
</dbReference>
<dbReference type="SUPFAM" id="SSF109854">
    <property type="entry name" value="DinB/YfiT-like putative metalloenzymes"/>
    <property type="match status" value="1"/>
</dbReference>
<dbReference type="RefSeq" id="WP_075025002.1">
    <property type="nucleotide sequence ID" value="NZ_FOVH01000035.1"/>
</dbReference>